<evidence type="ECO:0000259" key="1">
    <source>
        <dbReference type="Pfam" id="PF01979"/>
    </source>
</evidence>
<dbReference type="PANTHER" id="PTHR43135">
    <property type="entry name" value="ALPHA-D-RIBOSE 1-METHYLPHOSPHONATE 5-TRIPHOSPHATE DIPHOSPHATASE"/>
    <property type="match status" value="1"/>
</dbReference>
<proteinExistence type="predicted"/>
<organism evidence="2 3">
    <name type="scientific">Sphingomonas hengshuiensis</name>
    <dbReference type="NCBI Taxonomy" id="1609977"/>
    <lineage>
        <taxon>Bacteria</taxon>
        <taxon>Pseudomonadati</taxon>
        <taxon>Pseudomonadota</taxon>
        <taxon>Alphaproteobacteria</taxon>
        <taxon>Sphingomonadales</taxon>
        <taxon>Sphingomonadaceae</taxon>
        <taxon>Sphingomonas</taxon>
    </lineage>
</organism>
<dbReference type="Gene3D" id="3.20.20.140">
    <property type="entry name" value="Metal-dependent hydrolases"/>
    <property type="match status" value="1"/>
</dbReference>
<sequence>MPPVTALVGATVVAIDGGAPIRDAVVLVQGERILQVGPSASVAVPAGARVVPMQGKWLLPGLMNMHVHFGLKLPGAAGAELVNETDGEEALRMADNARRSLLAGVTTVRLTAEDHGIDFMLKRAIARGQAIGPRIESAGELIVPTGGHGSLEADGPAEFSKVAREQIKRGATWIKIAISGGISDSHGSISAAPMTDAELSTIIEVAHRNGVKVTAHNGSSEAALQALKFGIDCFEHGYHLNDEVLSKMKAQGVWLVPTIVVSQPGAYEFYRKIGSPDWYLERVASTGKDHWAMLQKAIRMGINVALGTDQFPFEPNGGTTATVAEAELYVKAGMTPLQALQAATIQPARMLGLDKEVGRIVPGQYADIVAVSADPTRDIAALRTLDFVMKGGAIYRDDAHPEPVAR</sequence>
<dbReference type="CDD" id="cd01299">
    <property type="entry name" value="Met_dep_hydrolase_A"/>
    <property type="match status" value="1"/>
</dbReference>
<dbReference type="EMBL" id="CP010836">
    <property type="protein sequence ID" value="AJP74341.1"/>
    <property type="molecule type" value="Genomic_DNA"/>
</dbReference>
<dbReference type="InterPro" id="IPR057744">
    <property type="entry name" value="OTAase-like"/>
</dbReference>
<reference evidence="2 3" key="1">
    <citation type="journal article" date="2015" name="Int. J. Syst. Evol. Microbiol.">
        <title>Sphingomonas hengshuiensis sp. nov., isolated from lake wetland.</title>
        <authorList>
            <person name="Wei S."/>
            <person name="Wang T."/>
            <person name="Liu H."/>
            <person name="Zhang C."/>
            <person name="Guo J."/>
            <person name="Wang Q."/>
            <person name="Liang K."/>
            <person name="Zhang Z."/>
        </authorList>
    </citation>
    <scope>NUCLEOTIDE SEQUENCE [LARGE SCALE GENOMIC DNA]</scope>
    <source>
        <strain evidence="2 3">WHSC-8</strain>
    </source>
</reference>
<dbReference type="Proteomes" id="UP000032300">
    <property type="component" value="Chromosome"/>
</dbReference>
<dbReference type="Gene3D" id="2.30.40.10">
    <property type="entry name" value="Urease, subunit C, domain 1"/>
    <property type="match status" value="1"/>
</dbReference>
<evidence type="ECO:0000313" key="3">
    <source>
        <dbReference type="Proteomes" id="UP000032300"/>
    </source>
</evidence>
<dbReference type="InterPro" id="IPR006680">
    <property type="entry name" value="Amidohydro-rel"/>
</dbReference>
<dbReference type="PANTHER" id="PTHR43135:SF3">
    <property type="entry name" value="ALPHA-D-RIBOSE 1-METHYLPHOSPHONATE 5-TRIPHOSPHATE DIPHOSPHATASE"/>
    <property type="match status" value="1"/>
</dbReference>
<feature type="domain" description="Amidohydrolase-related" evidence="1">
    <location>
        <begin position="58"/>
        <end position="392"/>
    </location>
</feature>
<reference evidence="2 3" key="2">
    <citation type="submission" date="2015-02" db="EMBL/GenBank/DDBJ databases">
        <title>The complete genome of Sphingomonas hengshuiensis sp. WHSC-8 isolated from soil of Hengshui Lake.</title>
        <authorList>
            <person name="Wei S."/>
            <person name="Guo J."/>
            <person name="Su C."/>
            <person name="Wu R."/>
            <person name="Zhang Z."/>
            <person name="Liang K."/>
            <person name="Li H."/>
            <person name="Wang T."/>
            <person name="Liu H."/>
            <person name="Zhang C."/>
            <person name="Li Z."/>
            <person name="Wang Q."/>
            <person name="Meng J."/>
        </authorList>
    </citation>
    <scope>NUCLEOTIDE SEQUENCE [LARGE SCALE GENOMIC DNA]</scope>
    <source>
        <strain evidence="2 3">WHSC-8</strain>
    </source>
</reference>
<dbReference type="SUPFAM" id="SSF51338">
    <property type="entry name" value="Composite domain of metallo-dependent hydrolases"/>
    <property type="match status" value="1"/>
</dbReference>
<gene>
    <name evidence="2" type="ORF">TS85_07415</name>
</gene>
<keyword evidence="3" id="KW-1185">Reference proteome</keyword>
<dbReference type="SUPFAM" id="SSF51556">
    <property type="entry name" value="Metallo-dependent hydrolases"/>
    <property type="match status" value="1"/>
</dbReference>
<dbReference type="Pfam" id="PF01979">
    <property type="entry name" value="Amidohydro_1"/>
    <property type="match status" value="1"/>
</dbReference>
<dbReference type="InterPro" id="IPR051781">
    <property type="entry name" value="Metallo-dep_Hydrolase"/>
</dbReference>
<name>A0A7U5CUY7_9SPHN</name>
<accession>A0A7U5CUY7</accession>
<evidence type="ECO:0000313" key="2">
    <source>
        <dbReference type="EMBL" id="AJP74341.1"/>
    </source>
</evidence>
<dbReference type="GO" id="GO:0016810">
    <property type="term" value="F:hydrolase activity, acting on carbon-nitrogen (but not peptide) bonds"/>
    <property type="evidence" value="ECO:0007669"/>
    <property type="project" value="InterPro"/>
</dbReference>
<dbReference type="KEGG" id="sphi:TS85_07415"/>
<dbReference type="AlphaFoldDB" id="A0A7U5CUY7"/>
<dbReference type="InterPro" id="IPR011059">
    <property type="entry name" value="Metal-dep_hydrolase_composite"/>
</dbReference>
<protein>
    <submittedName>
        <fullName evidence="2">Amidohydrolase</fullName>
    </submittedName>
</protein>
<dbReference type="InterPro" id="IPR032466">
    <property type="entry name" value="Metal_Hydrolase"/>
</dbReference>
<keyword evidence="2" id="KW-0378">Hydrolase</keyword>